<evidence type="ECO:0000256" key="2">
    <source>
        <dbReference type="ARBA" id="ARBA00022679"/>
    </source>
</evidence>
<keyword evidence="6" id="KW-1185">Reference proteome</keyword>
<gene>
    <name evidence="5" type="ORF">GCM10009855_13670</name>
</gene>
<comment type="caution">
    <text evidence="5">The sequence shown here is derived from an EMBL/GenBank/DDBJ whole genome shotgun (WGS) entry which is preliminary data.</text>
</comment>
<dbReference type="InterPro" id="IPR007848">
    <property type="entry name" value="Small_mtfrase_dom"/>
</dbReference>
<reference evidence="5 6" key="1">
    <citation type="journal article" date="2019" name="Int. J. Syst. Evol. Microbiol.">
        <title>The Global Catalogue of Microorganisms (GCM) 10K type strain sequencing project: providing services to taxonomists for standard genome sequencing and annotation.</title>
        <authorList>
            <consortium name="The Broad Institute Genomics Platform"/>
            <consortium name="The Broad Institute Genome Sequencing Center for Infectious Disease"/>
            <person name="Wu L."/>
            <person name="Ma J."/>
        </authorList>
    </citation>
    <scope>NUCLEOTIDE SEQUENCE [LARGE SCALE GENOMIC DNA]</scope>
    <source>
        <strain evidence="5 6">JCM 16227</strain>
    </source>
</reference>
<dbReference type="PANTHER" id="PTHR45875:SF1">
    <property type="entry name" value="METHYLTRANSFERASE N6AMT1"/>
    <property type="match status" value="1"/>
</dbReference>
<dbReference type="SUPFAM" id="SSF53335">
    <property type="entry name" value="S-adenosyl-L-methionine-dependent methyltransferases"/>
    <property type="match status" value="1"/>
</dbReference>
<evidence type="ECO:0000313" key="6">
    <source>
        <dbReference type="Proteomes" id="UP001501170"/>
    </source>
</evidence>
<keyword evidence="1 5" id="KW-0489">Methyltransferase</keyword>
<sequence length="258" mass="26755">MSTTASRAESVSRQRPLGVRSAVTDSLLITSDVSALHRVQDVYRPQEDTALLVDELTSADLSGLRVLDLCTGSGAVAVAAALAGAQVTAVDSCRHAVARTRRSAADAGVEVRTVCADLADVSETGFDVITCNPPYVPTPPGTEMSAVGPRHAWNGGPDGRAVLDVVCAIVPGLLADGGTVLIVQSELSGVDATVAALRAAGLRTEVTSERRIPFGPVVRSRHDALVESGFLDPESDDEAIVVIRAQRTGDRPGRAEPA</sequence>
<dbReference type="InterPro" id="IPR052190">
    <property type="entry name" value="Euk-Arch_PrmC-MTase"/>
</dbReference>
<dbReference type="NCBIfam" id="TIGR00537">
    <property type="entry name" value="hemK_rel_arch"/>
    <property type="match status" value="1"/>
</dbReference>
<organism evidence="5 6">
    <name type="scientific">Gordonia cholesterolivorans</name>
    <dbReference type="NCBI Taxonomy" id="559625"/>
    <lineage>
        <taxon>Bacteria</taxon>
        <taxon>Bacillati</taxon>
        <taxon>Actinomycetota</taxon>
        <taxon>Actinomycetes</taxon>
        <taxon>Mycobacteriales</taxon>
        <taxon>Gordoniaceae</taxon>
        <taxon>Gordonia</taxon>
    </lineage>
</organism>
<evidence type="ECO:0000256" key="1">
    <source>
        <dbReference type="ARBA" id="ARBA00022603"/>
    </source>
</evidence>
<dbReference type="Proteomes" id="UP001501170">
    <property type="component" value="Unassembled WGS sequence"/>
</dbReference>
<evidence type="ECO:0000256" key="3">
    <source>
        <dbReference type="ARBA" id="ARBA00022691"/>
    </source>
</evidence>
<feature type="domain" description="Methyltransferase small" evidence="4">
    <location>
        <begin position="49"/>
        <end position="135"/>
    </location>
</feature>
<dbReference type="CDD" id="cd02440">
    <property type="entry name" value="AdoMet_MTases"/>
    <property type="match status" value="1"/>
</dbReference>
<keyword evidence="3" id="KW-0949">S-adenosyl-L-methionine</keyword>
<accession>A0ABN3HC81</accession>
<evidence type="ECO:0000259" key="4">
    <source>
        <dbReference type="Pfam" id="PF05175"/>
    </source>
</evidence>
<dbReference type="EMBL" id="BAAARB010000005">
    <property type="protein sequence ID" value="GAA2375702.1"/>
    <property type="molecule type" value="Genomic_DNA"/>
</dbReference>
<dbReference type="InterPro" id="IPR029063">
    <property type="entry name" value="SAM-dependent_MTases_sf"/>
</dbReference>
<dbReference type="Pfam" id="PF05175">
    <property type="entry name" value="MTS"/>
    <property type="match status" value="1"/>
</dbReference>
<evidence type="ECO:0000313" key="5">
    <source>
        <dbReference type="EMBL" id="GAA2375702.1"/>
    </source>
</evidence>
<name>A0ABN3HC81_9ACTN</name>
<dbReference type="GO" id="GO:0032259">
    <property type="term" value="P:methylation"/>
    <property type="evidence" value="ECO:0007669"/>
    <property type="project" value="UniProtKB-KW"/>
</dbReference>
<keyword evidence="2" id="KW-0808">Transferase</keyword>
<protein>
    <submittedName>
        <fullName evidence="5">Class I SAM-dependent methyltransferase</fullName>
    </submittedName>
</protein>
<proteinExistence type="predicted"/>
<dbReference type="PANTHER" id="PTHR45875">
    <property type="entry name" value="METHYLTRANSFERASE N6AMT1"/>
    <property type="match status" value="1"/>
</dbReference>
<dbReference type="Gene3D" id="3.40.50.150">
    <property type="entry name" value="Vaccinia Virus protein VP39"/>
    <property type="match status" value="1"/>
</dbReference>
<dbReference type="GO" id="GO:0008168">
    <property type="term" value="F:methyltransferase activity"/>
    <property type="evidence" value="ECO:0007669"/>
    <property type="project" value="UniProtKB-KW"/>
</dbReference>
<dbReference type="InterPro" id="IPR004557">
    <property type="entry name" value="PrmC-related"/>
</dbReference>